<dbReference type="SUPFAM" id="SSF81665">
    <property type="entry name" value="Calcium ATPase, transmembrane domain M"/>
    <property type="match status" value="1"/>
</dbReference>
<sequence length="1137" mass="128255">MPTIREVLAWLGCCQPPVTQQLRVVKAHGCANKKYCTNEVTNSKYTAITFLPYNLYEQFKRPLNRYFLLIGLLQLIPMITPVNPITTLGPLLVAFLITAIKEGFDDIKRHRQDAQFNNTKHKVYRDGATARTIASKDICVGDIVLVPNGGEIPCDLLLLVTSCREGVAYIQTANIDGEIDLKPRSALPEVMELMQDETTTQDGQDYQEPSDRIVQFAGELTCEAPNKHIYDFASSLRLNDKTLSISKDQLLLQSCVLKNTRWVAGLVVYTGNETKVGMNKRDPPSKWAQVDQKISDLSKFVFCFQVLIFCGLGGVGIATKYIWTLDLFYLAWPAVQPFYDPIVIPARFLLLTSVMIPISFKVIVDISKSWISRCIQWDLKMVDDQTQIGAIANNTGIAEDLGQVEYILTDKTGTLTENQMEFKACVVDEESFEGSAECSVMDDPTLRNRLQEEPSLKAFFRLLALCNTVLPVVSAELEYAFKYQGASPDEEALAHAAAKVGMVLSHKDKSSIELSDRTGNVEELMEYRILETLEFNSDRKRMSIVVHPKGSSTYMLYIKGADDALIQRLDPKENVQQLKMHLDGYARRGLRTLVCAYREVEPTEFDKWRQTYLEAKAVTGVARQAAVDIACEAIEKDLKLVGASAIEDKLQEFVPQTIKRLREAGIAFWMLTGDKYETAQQIAVSCNLMQPQEELLLVAGKTEMQVRECIARWREHPRLKDKDFRPMSDGCCFSFRDVTNFFGKIKTSRSGDHAEHSQLAGAVVEPGCCIIVTGQTLAMILDSPVCTQEFMDIAMKVASVVCCRVTPGQKAEVTRLVKATGRTTLSIGDGGNDVAMIQEAHVGIGLSGKEGLQAARAADFSFAKFKFLQPLLLVHGHYSYMRTCYIVQYCYYKSILLSFCQIIFNAYALFSGTTYWNSFMLACWNGVFTVVTVFAYVLDRDLPRRTLLENPRLYKFTRTGRGMNTATFAAFVFRGLMQAVICMAITFAIYGPTWVHPVDGRVMDQESITTVTYSALLCIQTGTIYIESHTVTWLNQVAIWGTFVFYWFSIWVYSGVPRVAYHMVVHRHVMDPIFFLTVALQTTVCLAIQIATQGWWYSFRPNMLQKKHRQSVVKGVEREYFYHCKSHPDEDEVAKFS</sequence>
<feature type="binding site" evidence="14">
    <location>
        <position position="672"/>
    </location>
    <ligand>
        <name>ATP</name>
        <dbReference type="ChEBI" id="CHEBI:30616"/>
    </ligand>
</feature>
<evidence type="ECO:0000256" key="12">
    <source>
        <dbReference type="ARBA" id="ARBA00034036"/>
    </source>
</evidence>
<dbReference type="InterPro" id="IPR001757">
    <property type="entry name" value="P_typ_ATPase"/>
</dbReference>
<dbReference type="SUPFAM" id="SSF56784">
    <property type="entry name" value="HAD-like"/>
    <property type="match status" value="1"/>
</dbReference>
<comment type="cofactor">
    <cofactor evidence="15">
        <name>Mg(2+)</name>
        <dbReference type="ChEBI" id="CHEBI:18420"/>
    </cofactor>
</comment>
<dbReference type="InterPro" id="IPR023298">
    <property type="entry name" value="ATPase_P-typ_TM_dom_sf"/>
</dbReference>
<dbReference type="InterPro" id="IPR006539">
    <property type="entry name" value="P-type_ATPase_IV"/>
</dbReference>
<accession>A0A7S4LK68</accession>
<evidence type="ECO:0000256" key="4">
    <source>
        <dbReference type="ARBA" id="ARBA00022692"/>
    </source>
</evidence>
<keyword evidence="9 16" id="KW-1278">Translocase</keyword>
<feature type="active site" description="4-aspartylphosphate intermediate" evidence="13">
    <location>
        <position position="410"/>
    </location>
</feature>
<evidence type="ECO:0000259" key="19">
    <source>
        <dbReference type="Pfam" id="PF16212"/>
    </source>
</evidence>
<name>A0A7S4LK68_9EUGL</name>
<dbReference type="PANTHER" id="PTHR24092:SF19">
    <property type="entry name" value="PHOSPHOLIPID-TRANSPORTING ATPASE"/>
    <property type="match status" value="1"/>
</dbReference>
<feature type="transmembrane region" description="Helical" evidence="16">
    <location>
        <begin position="916"/>
        <end position="938"/>
    </location>
</feature>
<keyword evidence="7 14" id="KW-0067">ATP-binding</keyword>
<reference evidence="20" key="1">
    <citation type="submission" date="2021-01" db="EMBL/GenBank/DDBJ databases">
        <authorList>
            <person name="Corre E."/>
            <person name="Pelletier E."/>
            <person name="Niang G."/>
            <person name="Scheremetjew M."/>
            <person name="Finn R."/>
            <person name="Kale V."/>
            <person name="Holt S."/>
            <person name="Cochrane G."/>
            <person name="Meng A."/>
            <person name="Brown T."/>
            <person name="Cohen L."/>
        </authorList>
    </citation>
    <scope>NUCLEOTIDE SEQUENCE</scope>
    <source>
        <strain evidence="20">CCMP1594</strain>
    </source>
</reference>
<keyword evidence="8 15" id="KW-0460">Magnesium</keyword>
<dbReference type="InterPro" id="IPR023299">
    <property type="entry name" value="ATPase_P-typ_cyto_dom_N"/>
</dbReference>
<feature type="binding site" evidence="14">
    <location>
        <position position="490"/>
    </location>
    <ligand>
        <name>ATP</name>
        <dbReference type="ChEBI" id="CHEBI:30616"/>
    </ligand>
</feature>
<keyword evidence="5 15" id="KW-0479">Metal-binding</keyword>
<dbReference type="SFLD" id="SFLDG00002">
    <property type="entry name" value="C1.7:_P-type_atpase_like"/>
    <property type="match status" value="1"/>
</dbReference>
<dbReference type="GO" id="GO:0005524">
    <property type="term" value="F:ATP binding"/>
    <property type="evidence" value="ECO:0007669"/>
    <property type="project" value="UniProtKB-UniRule"/>
</dbReference>
<keyword evidence="6 14" id="KW-0547">Nucleotide-binding</keyword>
<dbReference type="InterPro" id="IPR059000">
    <property type="entry name" value="ATPase_P-type_domA"/>
</dbReference>
<dbReference type="Gene3D" id="3.40.1110.10">
    <property type="entry name" value="Calcium-transporting ATPase, cytoplasmic domain N"/>
    <property type="match status" value="1"/>
</dbReference>
<dbReference type="EC" id="7.6.2.1" evidence="16"/>
<dbReference type="GO" id="GO:0016887">
    <property type="term" value="F:ATP hydrolysis activity"/>
    <property type="evidence" value="ECO:0007669"/>
    <property type="project" value="InterPro"/>
</dbReference>
<evidence type="ECO:0000256" key="9">
    <source>
        <dbReference type="ARBA" id="ARBA00022967"/>
    </source>
</evidence>
<feature type="transmembrane region" description="Helical" evidence="16">
    <location>
        <begin position="300"/>
        <end position="322"/>
    </location>
</feature>
<evidence type="ECO:0000256" key="10">
    <source>
        <dbReference type="ARBA" id="ARBA00022989"/>
    </source>
</evidence>
<feature type="binding site" evidence="14">
    <location>
        <position position="412"/>
    </location>
    <ligand>
        <name>ATP</name>
        <dbReference type="ChEBI" id="CHEBI:30616"/>
    </ligand>
</feature>
<dbReference type="Pfam" id="PF00122">
    <property type="entry name" value="E1-E2_ATPase"/>
    <property type="match status" value="1"/>
</dbReference>
<dbReference type="NCBIfam" id="TIGR01494">
    <property type="entry name" value="ATPase_P-type"/>
    <property type="match status" value="1"/>
</dbReference>
<organism evidence="20">
    <name type="scientific">Eutreptiella gymnastica</name>
    <dbReference type="NCBI Taxonomy" id="73025"/>
    <lineage>
        <taxon>Eukaryota</taxon>
        <taxon>Discoba</taxon>
        <taxon>Euglenozoa</taxon>
        <taxon>Euglenida</taxon>
        <taxon>Spirocuta</taxon>
        <taxon>Euglenophyceae</taxon>
        <taxon>Eutreptiales</taxon>
        <taxon>Eutreptiaceae</taxon>
        <taxon>Eutreptiella</taxon>
    </lineage>
</organism>
<feature type="binding site" evidence="15">
    <location>
        <position position="410"/>
    </location>
    <ligand>
        <name>Mg(2+)</name>
        <dbReference type="ChEBI" id="CHEBI:18420"/>
    </ligand>
</feature>
<evidence type="ECO:0000256" key="1">
    <source>
        <dbReference type="ARBA" id="ARBA00004141"/>
    </source>
</evidence>
<feature type="binding site" evidence="14">
    <location>
        <position position="559"/>
    </location>
    <ligand>
        <name>ATP</name>
        <dbReference type="ChEBI" id="CHEBI:30616"/>
    </ligand>
</feature>
<feature type="binding site" evidence="14">
    <location>
        <position position="591"/>
    </location>
    <ligand>
        <name>ATP</name>
        <dbReference type="ChEBI" id="CHEBI:30616"/>
    </ligand>
</feature>
<feature type="transmembrane region" description="Helical" evidence="16">
    <location>
        <begin position="342"/>
        <end position="364"/>
    </location>
</feature>
<feature type="domain" description="P-type ATPase C-terminal" evidence="19">
    <location>
        <begin position="855"/>
        <end position="1101"/>
    </location>
</feature>
<dbReference type="GO" id="GO:0000287">
    <property type="term" value="F:magnesium ion binding"/>
    <property type="evidence" value="ECO:0007669"/>
    <property type="project" value="UniProtKB-UniRule"/>
</dbReference>
<dbReference type="SUPFAM" id="SSF81660">
    <property type="entry name" value="Metal cation-transporting ATPase, ATP-binding domain N"/>
    <property type="match status" value="1"/>
</dbReference>
<feature type="transmembrane region" description="Helical" evidence="16">
    <location>
        <begin position="1033"/>
        <end position="1053"/>
    </location>
</feature>
<protein>
    <recommendedName>
        <fullName evidence="16">Phospholipid-transporting ATPase</fullName>
        <ecNumber evidence="16">7.6.2.1</ecNumber>
    </recommendedName>
</protein>
<feature type="binding site" evidence="15">
    <location>
        <position position="833"/>
    </location>
    <ligand>
        <name>Mg(2+)</name>
        <dbReference type="ChEBI" id="CHEBI:18420"/>
    </ligand>
</feature>
<dbReference type="AlphaFoldDB" id="A0A7S4LK68"/>
<feature type="binding site" evidence="15">
    <location>
        <position position="829"/>
    </location>
    <ligand>
        <name>Mg(2+)</name>
        <dbReference type="ChEBI" id="CHEBI:18420"/>
    </ligand>
</feature>
<dbReference type="InterPro" id="IPR032631">
    <property type="entry name" value="P-type_ATPase_N"/>
</dbReference>
<feature type="domain" description="P-type ATPase N-terminal" evidence="18">
    <location>
        <begin position="32"/>
        <end position="88"/>
    </location>
</feature>
<dbReference type="Pfam" id="PF16212">
    <property type="entry name" value="PhoLip_ATPase_C"/>
    <property type="match status" value="1"/>
</dbReference>
<dbReference type="SFLD" id="SFLDF00027">
    <property type="entry name" value="p-type_atpase"/>
    <property type="match status" value="1"/>
</dbReference>
<feature type="binding site" evidence="15">
    <location>
        <position position="412"/>
    </location>
    <ligand>
        <name>Mg(2+)</name>
        <dbReference type="ChEBI" id="CHEBI:18420"/>
    </ligand>
</feature>
<keyword evidence="4 16" id="KW-0812">Transmembrane</keyword>
<dbReference type="NCBIfam" id="TIGR01652">
    <property type="entry name" value="ATPase-Plipid"/>
    <property type="match status" value="1"/>
</dbReference>
<dbReference type="EMBL" id="HBJA01133513">
    <property type="protein sequence ID" value="CAE0834580.1"/>
    <property type="molecule type" value="Transcribed_RNA"/>
</dbReference>
<feature type="transmembrane region" description="Helical" evidence="16">
    <location>
        <begin position="1073"/>
        <end position="1099"/>
    </location>
</feature>
<gene>
    <name evidence="20" type="ORF">EGYM00163_LOCUS45880</name>
</gene>
<proteinExistence type="inferred from homology"/>
<feature type="binding site" evidence="14">
    <location>
        <position position="804"/>
    </location>
    <ligand>
        <name>ATP</name>
        <dbReference type="ChEBI" id="CHEBI:30616"/>
    </ligand>
</feature>
<evidence type="ECO:0000256" key="3">
    <source>
        <dbReference type="ARBA" id="ARBA00008109"/>
    </source>
</evidence>
<evidence type="ECO:0000256" key="11">
    <source>
        <dbReference type="ARBA" id="ARBA00023136"/>
    </source>
</evidence>
<dbReference type="PROSITE" id="PS00154">
    <property type="entry name" value="ATPASE_E1_E2"/>
    <property type="match status" value="1"/>
</dbReference>
<keyword evidence="11 16" id="KW-0472">Membrane</keyword>
<evidence type="ECO:0000259" key="18">
    <source>
        <dbReference type="Pfam" id="PF16209"/>
    </source>
</evidence>
<comment type="similarity">
    <text evidence="3 16">Belongs to the cation transport ATPase (P-type) (TC 3.A.3) family. Type IV subfamily.</text>
</comment>
<feature type="transmembrane region" description="Helical" evidence="16">
    <location>
        <begin position="1010"/>
        <end position="1026"/>
    </location>
</feature>
<evidence type="ECO:0000256" key="13">
    <source>
        <dbReference type="PIRSR" id="PIRSR606539-1"/>
    </source>
</evidence>
<dbReference type="InterPro" id="IPR032630">
    <property type="entry name" value="P_typ_ATPase_c"/>
</dbReference>
<feature type="binding site" evidence="14">
    <location>
        <position position="673"/>
    </location>
    <ligand>
        <name>ATP</name>
        <dbReference type="ChEBI" id="CHEBI:30616"/>
    </ligand>
</feature>
<feature type="binding site" evidence="14">
    <location>
        <position position="810"/>
    </location>
    <ligand>
        <name>ATP</name>
        <dbReference type="ChEBI" id="CHEBI:30616"/>
    </ligand>
</feature>
<comment type="catalytic activity">
    <reaction evidence="12 16">
        <text>ATP + H2O + phospholipidSide 1 = ADP + phosphate + phospholipidSide 2.</text>
        <dbReference type="EC" id="7.6.2.1"/>
    </reaction>
</comment>
<evidence type="ECO:0000256" key="8">
    <source>
        <dbReference type="ARBA" id="ARBA00022842"/>
    </source>
</evidence>
<evidence type="ECO:0000256" key="7">
    <source>
        <dbReference type="ARBA" id="ARBA00022840"/>
    </source>
</evidence>
<dbReference type="Gene3D" id="3.40.50.1000">
    <property type="entry name" value="HAD superfamily/HAD-like"/>
    <property type="match status" value="1"/>
</dbReference>
<dbReference type="PRINTS" id="PR00119">
    <property type="entry name" value="CATATPASE"/>
</dbReference>
<dbReference type="Pfam" id="PF16209">
    <property type="entry name" value="PhoLip_ATPase_N"/>
    <property type="match status" value="1"/>
</dbReference>
<comment type="subcellular location">
    <subcellularLocation>
        <location evidence="2">Endomembrane system</location>
    </subcellularLocation>
    <subcellularLocation>
        <location evidence="1 16">Membrane</location>
        <topology evidence="1 16">Multi-pass membrane protein</topology>
    </subcellularLocation>
</comment>
<feature type="binding site" evidence="14">
    <location>
        <position position="535"/>
    </location>
    <ligand>
        <name>ATP</name>
        <dbReference type="ChEBI" id="CHEBI:30616"/>
    </ligand>
</feature>
<feature type="binding site" evidence="14">
    <location>
        <position position="674"/>
    </location>
    <ligand>
        <name>ATP</name>
        <dbReference type="ChEBI" id="CHEBI:30616"/>
    </ligand>
</feature>
<evidence type="ECO:0000256" key="15">
    <source>
        <dbReference type="PIRSR" id="PIRSR606539-3"/>
    </source>
</evidence>
<dbReference type="InterPro" id="IPR036412">
    <property type="entry name" value="HAD-like_sf"/>
</dbReference>
<dbReference type="InterPro" id="IPR008250">
    <property type="entry name" value="ATPase_P-typ_transduc_dom_A_sf"/>
</dbReference>
<evidence type="ECO:0000256" key="2">
    <source>
        <dbReference type="ARBA" id="ARBA00004308"/>
    </source>
</evidence>
<feature type="transmembrane region" description="Helical" evidence="16">
    <location>
        <begin position="890"/>
        <end position="910"/>
    </location>
</feature>
<dbReference type="Gene3D" id="2.70.150.10">
    <property type="entry name" value="Calcium-transporting ATPase, cytoplasmic transduction domain A"/>
    <property type="match status" value="1"/>
</dbReference>
<evidence type="ECO:0000256" key="14">
    <source>
        <dbReference type="PIRSR" id="PIRSR606539-2"/>
    </source>
</evidence>
<dbReference type="GO" id="GO:0045332">
    <property type="term" value="P:phospholipid translocation"/>
    <property type="evidence" value="ECO:0007669"/>
    <property type="project" value="TreeGrafter"/>
</dbReference>
<feature type="binding site" evidence="14">
    <location>
        <position position="410"/>
    </location>
    <ligand>
        <name>ATP</name>
        <dbReference type="ChEBI" id="CHEBI:30616"/>
    </ligand>
</feature>
<dbReference type="InterPro" id="IPR044492">
    <property type="entry name" value="P_typ_ATPase_HD_dom"/>
</dbReference>
<evidence type="ECO:0000313" key="20">
    <source>
        <dbReference type="EMBL" id="CAE0834580.1"/>
    </source>
</evidence>
<dbReference type="Pfam" id="PF13246">
    <property type="entry name" value="Cation_ATPase"/>
    <property type="match status" value="1"/>
</dbReference>
<dbReference type="InterPro" id="IPR018303">
    <property type="entry name" value="ATPase_P-typ_P_site"/>
</dbReference>
<feature type="binding site" evidence="14">
    <location>
        <position position="411"/>
    </location>
    <ligand>
        <name>ATP</name>
        <dbReference type="ChEBI" id="CHEBI:30616"/>
    </ligand>
</feature>
<feature type="transmembrane region" description="Helical" evidence="16">
    <location>
        <begin position="968"/>
        <end position="990"/>
    </location>
</feature>
<dbReference type="SUPFAM" id="SSF81653">
    <property type="entry name" value="Calcium ATPase, transduction domain A"/>
    <property type="match status" value="1"/>
</dbReference>
<dbReference type="GO" id="GO:0005886">
    <property type="term" value="C:plasma membrane"/>
    <property type="evidence" value="ECO:0007669"/>
    <property type="project" value="TreeGrafter"/>
</dbReference>
<feature type="domain" description="P-type ATPase A" evidence="17">
    <location>
        <begin position="119"/>
        <end position="179"/>
    </location>
</feature>
<evidence type="ECO:0000256" key="5">
    <source>
        <dbReference type="ARBA" id="ARBA00022723"/>
    </source>
</evidence>
<dbReference type="GO" id="GO:0140326">
    <property type="term" value="F:ATPase-coupled intramembrane lipid transporter activity"/>
    <property type="evidence" value="ECO:0007669"/>
    <property type="project" value="UniProtKB-EC"/>
</dbReference>
<dbReference type="InterPro" id="IPR023214">
    <property type="entry name" value="HAD_sf"/>
</dbReference>
<evidence type="ECO:0000259" key="17">
    <source>
        <dbReference type="Pfam" id="PF00122"/>
    </source>
</evidence>
<keyword evidence="10 16" id="KW-1133">Transmembrane helix</keyword>
<feature type="binding site" evidence="14">
    <location>
        <position position="832"/>
    </location>
    <ligand>
        <name>ATP</name>
        <dbReference type="ChEBI" id="CHEBI:30616"/>
    </ligand>
</feature>
<evidence type="ECO:0000256" key="16">
    <source>
        <dbReference type="RuleBase" id="RU362033"/>
    </source>
</evidence>
<feature type="transmembrane region" description="Helical" evidence="16">
    <location>
        <begin position="85"/>
        <end position="104"/>
    </location>
</feature>
<dbReference type="SFLD" id="SFLDS00003">
    <property type="entry name" value="Haloacid_Dehalogenase"/>
    <property type="match status" value="1"/>
</dbReference>
<feature type="binding site" evidence="14">
    <location>
        <position position="833"/>
    </location>
    <ligand>
        <name>ATP</name>
        <dbReference type="ChEBI" id="CHEBI:30616"/>
    </ligand>
</feature>
<evidence type="ECO:0000256" key="6">
    <source>
        <dbReference type="ARBA" id="ARBA00022741"/>
    </source>
</evidence>
<dbReference type="PANTHER" id="PTHR24092">
    <property type="entry name" value="PROBABLE PHOSPHOLIPID-TRANSPORTING ATPASE"/>
    <property type="match status" value="1"/>
</dbReference>